<gene>
    <name evidence="3" type="ORF">CVV65_04195</name>
</gene>
<name>A0A2K8N4A2_9BACL</name>
<protein>
    <submittedName>
        <fullName evidence="3">Phosphatase PAP2 family protein</fullName>
    </submittedName>
</protein>
<dbReference type="KEGG" id="kyr:CVV65_04195"/>
<dbReference type="Gene3D" id="1.20.144.10">
    <property type="entry name" value="Phosphatidic acid phosphatase type 2/haloperoxidase"/>
    <property type="match status" value="1"/>
</dbReference>
<dbReference type="InterPro" id="IPR000326">
    <property type="entry name" value="PAP2/HPO"/>
</dbReference>
<sequence>MNTFDAALFHIVNSQAGHHTWLDGLMSSVAQYSVEIYAIAFIALWLLLPKREEGPRHALVVAVFAGILALLVNLVISHIWFRPRPFTVLAAGTFTELIPHAPDASFPSDHASGSFALASATWGKINRWVAAGLTALAVLTMIARVYTGVHWPTDVLAGMVIGVFAGRVIWKIGAPILSLTRIGLRMFHFGRYARG</sequence>
<organism evidence="3 4">
    <name type="scientific">Kyrpidia spormannii</name>
    <dbReference type="NCBI Taxonomy" id="2055160"/>
    <lineage>
        <taxon>Bacteria</taxon>
        <taxon>Bacillati</taxon>
        <taxon>Bacillota</taxon>
        <taxon>Bacilli</taxon>
        <taxon>Bacillales</taxon>
        <taxon>Alicyclobacillaceae</taxon>
        <taxon>Kyrpidia</taxon>
    </lineage>
</organism>
<feature type="transmembrane region" description="Helical" evidence="1">
    <location>
        <begin position="155"/>
        <end position="177"/>
    </location>
</feature>
<keyword evidence="1" id="KW-0472">Membrane</keyword>
<dbReference type="SUPFAM" id="SSF48317">
    <property type="entry name" value="Acid phosphatase/Vanadium-dependent haloperoxidase"/>
    <property type="match status" value="1"/>
</dbReference>
<keyword evidence="1" id="KW-1133">Transmembrane helix</keyword>
<dbReference type="EMBL" id="CP024955">
    <property type="protein sequence ID" value="ATY84248.1"/>
    <property type="molecule type" value="Genomic_DNA"/>
</dbReference>
<accession>A0A2K8N4A2</accession>
<keyword evidence="1" id="KW-0812">Transmembrane</keyword>
<evidence type="ECO:0000259" key="2">
    <source>
        <dbReference type="SMART" id="SM00014"/>
    </source>
</evidence>
<feature type="domain" description="Phosphatidic acid phosphatase type 2/haloperoxidase" evidence="2">
    <location>
        <begin position="58"/>
        <end position="170"/>
    </location>
</feature>
<dbReference type="OrthoDB" id="9789113at2"/>
<feature type="transmembrane region" description="Helical" evidence="1">
    <location>
        <begin position="125"/>
        <end position="143"/>
    </location>
</feature>
<dbReference type="Proteomes" id="UP000231932">
    <property type="component" value="Chromosome"/>
</dbReference>
<keyword evidence="4" id="KW-1185">Reference proteome</keyword>
<feature type="transmembrane region" description="Helical" evidence="1">
    <location>
        <begin position="29"/>
        <end position="48"/>
    </location>
</feature>
<evidence type="ECO:0000256" key="1">
    <source>
        <dbReference type="SAM" id="Phobius"/>
    </source>
</evidence>
<evidence type="ECO:0000313" key="4">
    <source>
        <dbReference type="Proteomes" id="UP000231932"/>
    </source>
</evidence>
<dbReference type="Pfam" id="PF01569">
    <property type="entry name" value="PAP2"/>
    <property type="match status" value="1"/>
</dbReference>
<dbReference type="InterPro" id="IPR036938">
    <property type="entry name" value="PAP2/HPO_sf"/>
</dbReference>
<dbReference type="RefSeq" id="WP_100667076.1">
    <property type="nucleotide sequence ID" value="NZ_CP024955.1"/>
</dbReference>
<proteinExistence type="predicted"/>
<dbReference type="PANTHER" id="PTHR14969:SF13">
    <property type="entry name" value="AT30094P"/>
    <property type="match status" value="1"/>
</dbReference>
<dbReference type="SMART" id="SM00014">
    <property type="entry name" value="acidPPc"/>
    <property type="match status" value="1"/>
</dbReference>
<dbReference type="AlphaFoldDB" id="A0A2K8N4A2"/>
<reference evidence="4" key="1">
    <citation type="submission" date="2017-11" db="EMBL/GenBank/DDBJ databases">
        <title>Complete Genome Sequence of Kyrpidia sp. Strain EA-1, a thermophilic, hydrogen-oxidizing Bacterium, isolated from the Azores.</title>
        <authorList>
            <person name="Reiner J.E."/>
            <person name="Lapp C.J."/>
            <person name="Bunk B."/>
            <person name="Gescher J."/>
        </authorList>
    </citation>
    <scope>NUCLEOTIDE SEQUENCE [LARGE SCALE GENOMIC DNA]</scope>
    <source>
        <strain evidence="4">EA-1</strain>
    </source>
</reference>
<evidence type="ECO:0000313" key="3">
    <source>
        <dbReference type="EMBL" id="ATY84248.1"/>
    </source>
</evidence>
<dbReference type="PANTHER" id="PTHR14969">
    <property type="entry name" value="SPHINGOSINE-1-PHOSPHATE PHOSPHOHYDROLASE"/>
    <property type="match status" value="1"/>
</dbReference>
<feature type="transmembrane region" description="Helical" evidence="1">
    <location>
        <begin position="60"/>
        <end position="81"/>
    </location>
</feature>